<evidence type="ECO:0000313" key="2">
    <source>
        <dbReference type="EMBL" id="QHT14556.1"/>
    </source>
</evidence>
<proteinExistence type="predicted"/>
<protein>
    <recommendedName>
        <fullName evidence="1">DUF5824 domain-containing protein</fullName>
    </recommendedName>
</protein>
<dbReference type="EMBL" id="MN739586">
    <property type="protein sequence ID" value="QHT14556.1"/>
    <property type="molecule type" value="Genomic_DNA"/>
</dbReference>
<dbReference type="Pfam" id="PF19141">
    <property type="entry name" value="DUF5824"/>
    <property type="match status" value="1"/>
</dbReference>
<sequence>MIPLKYIPLRLSRKDRRKQRAMLQASRRAYKSGKYLSRAPLASYPHRPSRHLETARRLYGVETMTPTKKLAQQTGCSIGALKQIVSKGEGAYFSSGSRPSQTAQSWGLARLASAITGGKSAAVDFAILEKGCNHKKKAFRLALQSRKKNKHGQRRTRKISI</sequence>
<organism evidence="2">
    <name type="scientific">viral metagenome</name>
    <dbReference type="NCBI Taxonomy" id="1070528"/>
    <lineage>
        <taxon>unclassified sequences</taxon>
        <taxon>metagenomes</taxon>
        <taxon>organismal metagenomes</taxon>
    </lineage>
</organism>
<feature type="domain" description="DUF5824" evidence="1">
    <location>
        <begin position="17"/>
        <end position="122"/>
    </location>
</feature>
<reference evidence="2" key="1">
    <citation type="journal article" date="2020" name="Nature">
        <title>Giant virus diversity and host interactions through global metagenomics.</title>
        <authorList>
            <person name="Schulz F."/>
            <person name="Roux S."/>
            <person name="Paez-Espino D."/>
            <person name="Jungbluth S."/>
            <person name="Walsh D.A."/>
            <person name="Denef V.J."/>
            <person name="McMahon K.D."/>
            <person name="Konstantinidis K.T."/>
            <person name="Eloe-Fadrosh E.A."/>
            <person name="Kyrpides N.C."/>
            <person name="Woyke T."/>
        </authorList>
    </citation>
    <scope>NUCLEOTIDE SEQUENCE</scope>
    <source>
        <strain evidence="2">GVMAG-M-3300023174-141</strain>
    </source>
</reference>
<dbReference type="AlphaFoldDB" id="A0A6C0DC25"/>
<evidence type="ECO:0000259" key="1">
    <source>
        <dbReference type="Pfam" id="PF19141"/>
    </source>
</evidence>
<dbReference type="InterPro" id="IPR043862">
    <property type="entry name" value="DUF5824"/>
</dbReference>
<accession>A0A6C0DC25</accession>
<name>A0A6C0DC25_9ZZZZ</name>